<dbReference type="PANTHER" id="PTHR43194">
    <property type="entry name" value="HYDROLASE ALPHA/BETA FOLD FAMILY"/>
    <property type="match status" value="1"/>
</dbReference>
<evidence type="ECO:0000259" key="1">
    <source>
        <dbReference type="Pfam" id="PF12697"/>
    </source>
</evidence>
<evidence type="ECO:0000313" key="3">
    <source>
        <dbReference type="Proteomes" id="UP000505377"/>
    </source>
</evidence>
<feature type="domain" description="AB hydrolase-1" evidence="1">
    <location>
        <begin position="25"/>
        <end position="250"/>
    </location>
</feature>
<name>A0A6M6JGJ2_9PSEU</name>
<accession>A0A6M6JGJ2</accession>
<dbReference type="KEGG" id="pbro:HOP40_09670"/>
<dbReference type="EMBL" id="CP053564">
    <property type="protein sequence ID" value="QJY46037.1"/>
    <property type="molecule type" value="Genomic_DNA"/>
</dbReference>
<dbReference type="Gene3D" id="3.40.50.1820">
    <property type="entry name" value="alpha/beta hydrolase"/>
    <property type="match status" value="1"/>
</dbReference>
<keyword evidence="3" id="KW-1185">Reference proteome</keyword>
<dbReference type="Proteomes" id="UP000505377">
    <property type="component" value="Chromosome"/>
</dbReference>
<evidence type="ECO:0000313" key="2">
    <source>
        <dbReference type="EMBL" id="QJY46037.1"/>
    </source>
</evidence>
<proteinExistence type="predicted"/>
<protein>
    <submittedName>
        <fullName evidence="2">Alpha/beta hydrolase</fullName>
    </submittedName>
</protein>
<dbReference type="Pfam" id="PF12697">
    <property type="entry name" value="Abhydrolase_6"/>
    <property type="match status" value="1"/>
</dbReference>
<dbReference type="GO" id="GO:0016787">
    <property type="term" value="F:hydrolase activity"/>
    <property type="evidence" value="ECO:0007669"/>
    <property type="project" value="UniProtKB-KW"/>
</dbReference>
<dbReference type="PANTHER" id="PTHR43194:SF2">
    <property type="entry name" value="PEROXISOMAL MEMBRANE PROTEIN LPX1"/>
    <property type="match status" value="1"/>
</dbReference>
<organism evidence="2 3">
    <name type="scientific">Pseudonocardia broussonetiae</name>
    <dbReference type="NCBI Taxonomy" id="2736640"/>
    <lineage>
        <taxon>Bacteria</taxon>
        <taxon>Bacillati</taxon>
        <taxon>Actinomycetota</taxon>
        <taxon>Actinomycetes</taxon>
        <taxon>Pseudonocardiales</taxon>
        <taxon>Pseudonocardiaceae</taxon>
        <taxon>Pseudonocardia</taxon>
    </lineage>
</organism>
<dbReference type="SUPFAM" id="SSF53474">
    <property type="entry name" value="alpha/beta-Hydrolases"/>
    <property type="match status" value="1"/>
</dbReference>
<dbReference type="InterPro" id="IPR029058">
    <property type="entry name" value="AB_hydrolase_fold"/>
</dbReference>
<dbReference type="InterPro" id="IPR050228">
    <property type="entry name" value="Carboxylesterase_BioH"/>
</dbReference>
<dbReference type="AlphaFoldDB" id="A0A6M6JGJ2"/>
<dbReference type="InterPro" id="IPR000073">
    <property type="entry name" value="AB_hydrolase_1"/>
</dbReference>
<sequence>MARVRTTGDGSGLAVTEFGGSGEPVLLLHGLMGCAATWAPVARWLTAHGRVLAVDARGHGDSPAHGPWTVEAMAADLAPVLDGPGVVVGHSMGGLHGLALAAARPDLVRALVVEDMGVDFVGRDAEAARAWFGAVPQPFASPEAVREAFGWPRPEFGDYMAECVERRADGLHLRTSAADAAEIAGEWARTAFWPLLDAVRCPVLLLEAEESVAPPGQMAEMARRLPGATHVRVPGSGHLVHRAAPEAYRAAVEAFLARLS</sequence>
<dbReference type="PROSITE" id="PS51257">
    <property type="entry name" value="PROKAR_LIPOPROTEIN"/>
    <property type="match status" value="1"/>
</dbReference>
<reference evidence="2 3" key="1">
    <citation type="submission" date="2020-05" db="EMBL/GenBank/DDBJ databases">
        <authorList>
            <person name="Mo P."/>
        </authorList>
    </citation>
    <scope>NUCLEOTIDE SEQUENCE [LARGE SCALE GENOMIC DNA]</scope>
    <source>
        <strain evidence="2 3">Gen01</strain>
    </source>
</reference>
<gene>
    <name evidence="2" type="ORF">HOP40_09670</name>
</gene>
<keyword evidence="2" id="KW-0378">Hydrolase</keyword>